<accession>A0A8S3ZCJ5</accession>
<dbReference type="Gene3D" id="1.10.10.440">
    <property type="entry name" value="FF domain"/>
    <property type="match status" value="1"/>
</dbReference>
<evidence type="ECO:0000256" key="1">
    <source>
        <dbReference type="SAM" id="MobiDB-lite"/>
    </source>
</evidence>
<feature type="domain" description="FF" evidence="2">
    <location>
        <begin position="1"/>
        <end position="55"/>
    </location>
</feature>
<proteinExistence type="predicted"/>
<feature type="compositionally biased region" description="Basic residues" evidence="1">
    <location>
        <begin position="93"/>
        <end position="103"/>
    </location>
</feature>
<feature type="compositionally biased region" description="Basic residues" evidence="1">
    <location>
        <begin position="63"/>
        <end position="82"/>
    </location>
</feature>
<feature type="non-terminal residue" evidence="3">
    <location>
        <position position="181"/>
    </location>
</feature>
<dbReference type="AlphaFoldDB" id="A0A8S3ZCJ5"/>
<dbReference type="Proteomes" id="UP000678393">
    <property type="component" value="Unassembled WGS sequence"/>
</dbReference>
<feature type="region of interest" description="Disordered" evidence="1">
    <location>
        <begin position="63"/>
        <end position="181"/>
    </location>
</feature>
<dbReference type="EMBL" id="CAJHNH020001864">
    <property type="protein sequence ID" value="CAG5124751.1"/>
    <property type="molecule type" value="Genomic_DNA"/>
</dbReference>
<protein>
    <recommendedName>
        <fullName evidence="2">FF domain-containing protein</fullName>
    </recommendedName>
</protein>
<dbReference type="SMART" id="SM00441">
    <property type="entry name" value="FF"/>
    <property type="match status" value="1"/>
</dbReference>
<dbReference type="PROSITE" id="PS51676">
    <property type="entry name" value="FF"/>
    <property type="match status" value="1"/>
</dbReference>
<keyword evidence="4" id="KW-1185">Reference proteome</keyword>
<evidence type="ECO:0000313" key="3">
    <source>
        <dbReference type="EMBL" id="CAG5124751.1"/>
    </source>
</evidence>
<organism evidence="3 4">
    <name type="scientific">Candidula unifasciata</name>
    <dbReference type="NCBI Taxonomy" id="100452"/>
    <lineage>
        <taxon>Eukaryota</taxon>
        <taxon>Metazoa</taxon>
        <taxon>Spiralia</taxon>
        <taxon>Lophotrochozoa</taxon>
        <taxon>Mollusca</taxon>
        <taxon>Gastropoda</taxon>
        <taxon>Heterobranchia</taxon>
        <taxon>Euthyneura</taxon>
        <taxon>Panpulmonata</taxon>
        <taxon>Eupulmonata</taxon>
        <taxon>Stylommatophora</taxon>
        <taxon>Helicina</taxon>
        <taxon>Helicoidea</taxon>
        <taxon>Geomitridae</taxon>
        <taxon>Candidula</taxon>
    </lineage>
</organism>
<feature type="compositionally biased region" description="Basic residues" evidence="1">
    <location>
        <begin position="124"/>
        <end position="137"/>
    </location>
</feature>
<dbReference type="Pfam" id="PF01846">
    <property type="entry name" value="FF"/>
    <property type="match status" value="1"/>
</dbReference>
<name>A0A8S3ZCJ5_9EUPU</name>
<reference evidence="3" key="1">
    <citation type="submission" date="2021-04" db="EMBL/GenBank/DDBJ databases">
        <authorList>
            <consortium name="Molecular Ecology Group"/>
        </authorList>
    </citation>
    <scope>NUCLEOTIDE SEQUENCE</scope>
</reference>
<evidence type="ECO:0000313" key="4">
    <source>
        <dbReference type="Proteomes" id="UP000678393"/>
    </source>
</evidence>
<dbReference type="SUPFAM" id="SSF81698">
    <property type="entry name" value="FF domain"/>
    <property type="match status" value="1"/>
</dbReference>
<evidence type="ECO:0000259" key="2">
    <source>
        <dbReference type="PROSITE" id="PS51676"/>
    </source>
</evidence>
<dbReference type="InterPro" id="IPR002713">
    <property type="entry name" value="FF_domain"/>
</dbReference>
<feature type="compositionally biased region" description="Basic and acidic residues" evidence="1">
    <location>
        <begin position="114"/>
        <end position="123"/>
    </location>
</feature>
<comment type="caution">
    <text evidence="3">The sequence shown here is derived from an EMBL/GenBank/DDBJ whole genome shotgun (WGS) entry which is preliminary data.</text>
</comment>
<dbReference type="OrthoDB" id="187617at2759"/>
<gene>
    <name evidence="3" type="ORF">CUNI_LOCUS10309</name>
</gene>
<dbReference type="InterPro" id="IPR036517">
    <property type="entry name" value="FF_domain_sf"/>
</dbReference>
<feature type="compositionally biased region" description="Basic and acidic residues" evidence="1">
    <location>
        <begin position="83"/>
        <end position="92"/>
    </location>
</feature>
<feature type="compositionally biased region" description="Low complexity" evidence="1">
    <location>
        <begin position="138"/>
        <end position="147"/>
    </location>
</feature>
<sequence>MKKLEAAFKSLLGKHNIQLETKWEDIRSRLEHDPAFENITLEAERIRLFKEYLTAMEEVCSHYHPKKKKTKKHRSRRSRSKSHSSDTDDGRHRSVRKRKRYSKSHSVSGGSDSGRSRDDDEKSAKRHRKKSKRKKHASQSASASGASDNEKDHISSSRASKKRMGLTETQPGNRDKQKSSK</sequence>